<organism evidence="1 2">
    <name type="scientific">Stylosanthes scabra</name>
    <dbReference type="NCBI Taxonomy" id="79078"/>
    <lineage>
        <taxon>Eukaryota</taxon>
        <taxon>Viridiplantae</taxon>
        <taxon>Streptophyta</taxon>
        <taxon>Embryophyta</taxon>
        <taxon>Tracheophyta</taxon>
        <taxon>Spermatophyta</taxon>
        <taxon>Magnoliopsida</taxon>
        <taxon>eudicotyledons</taxon>
        <taxon>Gunneridae</taxon>
        <taxon>Pentapetalae</taxon>
        <taxon>rosids</taxon>
        <taxon>fabids</taxon>
        <taxon>Fabales</taxon>
        <taxon>Fabaceae</taxon>
        <taxon>Papilionoideae</taxon>
        <taxon>50 kb inversion clade</taxon>
        <taxon>dalbergioids sensu lato</taxon>
        <taxon>Dalbergieae</taxon>
        <taxon>Pterocarpus clade</taxon>
        <taxon>Stylosanthes</taxon>
    </lineage>
</organism>
<dbReference type="Proteomes" id="UP001341840">
    <property type="component" value="Unassembled WGS sequence"/>
</dbReference>
<reference evidence="1 2" key="1">
    <citation type="journal article" date="2023" name="Plants (Basel)">
        <title>Bridging the Gap: Combining Genomics and Transcriptomics Approaches to Understand Stylosanthes scabra, an Orphan Legume from the Brazilian Caatinga.</title>
        <authorList>
            <person name="Ferreira-Neto J.R.C."/>
            <person name="da Silva M.D."/>
            <person name="Binneck E."/>
            <person name="de Melo N.F."/>
            <person name="da Silva R.H."/>
            <person name="de Melo A.L.T.M."/>
            <person name="Pandolfi V."/>
            <person name="Bustamante F.O."/>
            <person name="Brasileiro-Vidal A.C."/>
            <person name="Benko-Iseppon A.M."/>
        </authorList>
    </citation>
    <scope>NUCLEOTIDE SEQUENCE [LARGE SCALE GENOMIC DNA]</scope>
    <source>
        <tissue evidence="1">Leaves</tissue>
    </source>
</reference>
<keyword evidence="2" id="KW-1185">Reference proteome</keyword>
<sequence>MTNLGEKLIDDEVHEMIRKADVDGDRQPSLCGSTFAYLPATLGLRVLRILRGTTVALLCACILRVAVGEIDGRNC</sequence>
<protein>
    <recommendedName>
        <fullName evidence="3">EF-hand domain-containing protein</fullName>
    </recommendedName>
</protein>
<comment type="caution">
    <text evidence="1">The sequence shown here is derived from an EMBL/GenBank/DDBJ whole genome shotgun (WGS) entry which is preliminary data.</text>
</comment>
<evidence type="ECO:0000313" key="1">
    <source>
        <dbReference type="EMBL" id="MED6147487.1"/>
    </source>
</evidence>
<dbReference type="EMBL" id="JASCZI010090886">
    <property type="protein sequence ID" value="MED6147487.1"/>
    <property type="molecule type" value="Genomic_DNA"/>
</dbReference>
<evidence type="ECO:0008006" key="3">
    <source>
        <dbReference type="Google" id="ProtNLM"/>
    </source>
</evidence>
<name>A0ABU6TFL3_9FABA</name>
<proteinExistence type="predicted"/>
<dbReference type="Gene3D" id="1.10.238.10">
    <property type="entry name" value="EF-hand"/>
    <property type="match status" value="1"/>
</dbReference>
<gene>
    <name evidence="1" type="ORF">PIB30_044458</name>
</gene>
<evidence type="ECO:0000313" key="2">
    <source>
        <dbReference type="Proteomes" id="UP001341840"/>
    </source>
</evidence>
<accession>A0ABU6TFL3</accession>